<dbReference type="CDD" id="cd06848">
    <property type="entry name" value="GCS_H"/>
    <property type="match status" value="1"/>
</dbReference>
<accession>A0A917GFP2</accession>
<evidence type="ECO:0000313" key="3">
    <source>
        <dbReference type="Proteomes" id="UP000625976"/>
    </source>
</evidence>
<proteinExistence type="predicted"/>
<comment type="caution">
    <text evidence="2">The sequence shown here is derived from an EMBL/GenBank/DDBJ whole genome shotgun (WGS) entry which is preliminary data.</text>
</comment>
<dbReference type="AlphaFoldDB" id="A0A917GFP2"/>
<keyword evidence="3" id="KW-1185">Reference proteome</keyword>
<dbReference type="PANTHER" id="PTHR11715">
    <property type="entry name" value="GLYCINE CLEAVAGE SYSTEM H PROTEIN"/>
    <property type="match status" value="1"/>
</dbReference>
<keyword evidence="1" id="KW-0450">Lipoyl</keyword>
<name>A0A917GFP2_9FLAO</name>
<dbReference type="GO" id="GO:0005960">
    <property type="term" value="C:glycine cleavage complex"/>
    <property type="evidence" value="ECO:0007669"/>
    <property type="project" value="InterPro"/>
</dbReference>
<dbReference type="Pfam" id="PF01597">
    <property type="entry name" value="GCV_H"/>
    <property type="match status" value="1"/>
</dbReference>
<dbReference type="InterPro" id="IPR011053">
    <property type="entry name" value="Single_hybrid_motif"/>
</dbReference>
<evidence type="ECO:0000256" key="1">
    <source>
        <dbReference type="ARBA" id="ARBA00022823"/>
    </source>
</evidence>
<reference evidence="2" key="1">
    <citation type="journal article" date="2014" name="Int. J. Syst. Evol. Microbiol.">
        <title>Complete genome sequence of Corynebacterium casei LMG S-19264T (=DSM 44701T), isolated from a smear-ripened cheese.</title>
        <authorList>
            <consortium name="US DOE Joint Genome Institute (JGI-PGF)"/>
            <person name="Walter F."/>
            <person name="Albersmeier A."/>
            <person name="Kalinowski J."/>
            <person name="Ruckert C."/>
        </authorList>
    </citation>
    <scope>NUCLEOTIDE SEQUENCE</scope>
    <source>
        <strain evidence="2">CGMCC 1.12751</strain>
    </source>
</reference>
<dbReference type="GO" id="GO:0005829">
    <property type="term" value="C:cytosol"/>
    <property type="evidence" value="ECO:0007669"/>
    <property type="project" value="TreeGrafter"/>
</dbReference>
<dbReference type="Proteomes" id="UP000625976">
    <property type="component" value="Unassembled WGS sequence"/>
</dbReference>
<dbReference type="InterPro" id="IPR002930">
    <property type="entry name" value="GCV_H"/>
</dbReference>
<gene>
    <name evidence="2" type="ORF">GCM10010976_14310</name>
</gene>
<dbReference type="GO" id="GO:0019464">
    <property type="term" value="P:glycine decarboxylation via glycine cleavage system"/>
    <property type="evidence" value="ECO:0007669"/>
    <property type="project" value="InterPro"/>
</dbReference>
<dbReference type="GO" id="GO:0009249">
    <property type="term" value="P:protein lipoylation"/>
    <property type="evidence" value="ECO:0007669"/>
    <property type="project" value="TreeGrafter"/>
</dbReference>
<dbReference type="PANTHER" id="PTHR11715:SF3">
    <property type="entry name" value="GLYCINE CLEAVAGE SYSTEM H PROTEIN-RELATED"/>
    <property type="match status" value="1"/>
</dbReference>
<dbReference type="EMBL" id="BMFQ01000002">
    <property type="protein sequence ID" value="GGG43863.1"/>
    <property type="molecule type" value="Genomic_DNA"/>
</dbReference>
<protein>
    <submittedName>
        <fullName evidence="2">Glycine cleavage system protein H</fullName>
    </submittedName>
</protein>
<dbReference type="Gene3D" id="2.40.50.100">
    <property type="match status" value="1"/>
</dbReference>
<reference evidence="2" key="2">
    <citation type="submission" date="2020-09" db="EMBL/GenBank/DDBJ databases">
        <authorList>
            <person name="Sun Q."/>
            <person name="Zhou Y."/>
        </authorList>
    </citation>
    <scope>NUCLEOTIDE SEQUENCE</scope>
    <source>
        <strain evidence="2">CGMCC 1.12751</strain>
    </source>
</reference>
<dbReference type="RefSeq" id="WP_188463327.1">
    <property type="nucleotide sequence ID" value="NZ_BMFQ01000002.1"/>
</dbReference>
<dbReference type="InterPro" id="IPR033753">
    <property type="entry name" value="GCV_H/Fam206"/>
</dbReference>
<evidence type="ECO:0000313" key="2">
    <source>
        <dbReference type="EMBL" id="GGG43863.1"/>
    </source>
</evidence>
<organism evidence="2 3">
    <name type="scientific">Bizionia arctica</name>
    <dbReference type="NCBI Taxonomy" id="1495645"/>
    <lineage>
        <taxon>Bacteria</taxon>
        <taxon>Pseudomonadati</taxon>
        <taxon>Bacteroidota</taxon>
        <taxon>Flavobacteriia</taxon>
        <taxon>Flavobacteriales</taxon>
        <taxon>Flavobacteriaceae</taxon>
        <taxon>Bizionia</taxon>
    </lineage>
</organism>
<sequence>MQIPKNIYYTKQHLWLQKIGLYDFYVGLTDFGQKEIGTIDLIELTMKGNLIKKGATWGTVYGINETFNLIAPFDCEIIEKNKDLQNQTAYVNTAPYKYWFAIVTTKIDPNSLLTFQDYKQLTQ</sequence>
<dbReference type="SUPFAM" id="SSF51230">
    <property type="entry name" value="Single hybrid motif"/>
    <property type="match status" value="1"/>
</dbReference>